<reference evidence="3 4" key="1">
    <citation type="submission" date="2018-07" db="EMBL/GenBank/DDBJ databases">
        <title>Genomic Encyclopedia of Type Strains, Phase III (KMG-III): the genomes of soil and plant-associated and newly described type strains.</title>
        <authorList>
            <person name="Whitman W."/>
        </authorList>
    </citation>
    <scope>NUCLEOTIDE SEQUENCE [LARGE SCALE GENOMIC DNA]</scope>
    <source>
        <strain evidence="3 4">CECT 8487</strain>
    </source>
</reference>
<dbReference type="AlphaFoldDB" id="A0A3D9HHE3"/>
<dbReference type="InterPro" id="IPR018637">
    <property type="entry name" value="DUF2059"/>
</dbReference>
<comment type="caution">
    <text evidence="3">The sequence shown here is derived from an EMBL/GenBank/DDBJ whole genome shotgun (WGS) entry which is preliminary data.</text>
</comment>
<sequence length="133" mass="14998">MKKTILVFALIFTLFLQAQDSEDFKIETIEFIKLTGSGAAFENAIDQLGMMVSETNKEAYLKEAEATLGGIYNKIAELYMEEFTKEEIKELTAFYNTDLGKKLAEKQLGLAQKSMMAGQTWGMEVQAIAQKYK</sequence>
<proteinExistence type="predicted"/>
<organism evidence="3 4">
    <name type="scientific">Seonamhaeicola aphaedonensis</name>
    <dbReference type="NCBI Taxonomy" id="1461338"/>
    <lineage>
        <taxon>Bacteria</taxon>
        <taxon>Pseudomonadati</taxon>
        <taxon>Bacteroidota</taxon>
        <taxon>Flavobacteriia</taxon>
        <taxon>Flavobacteriales</taxon>
        <taxon>Flavobacteriaceae</taxon>
    </lineage>
</organism>
<keyword evidence="1" id="KW-0732">Signal</keyword>
<accession>A0A3D9HHE3</accession>
<dbReference type="EMBL" id="QRDX01000003">
    <property type="protein sequence ID" value="RED48917.1"/>
    <property type="molecule type" value="Genomic_DNA"/>
</dbReference>
<evidence type="ECO:0000259" key="2">
    <source>
        <dbReference type="Pfam" id="PF09832"/>
    </source>
</evidence>
<dbReference type="OrthoDB" id="1143459at2"/>
<name>A0A3D9HHE3_9FLAO</name>
<dbReference type="Pfam" id="PF09832">
    <property type="entry name" value="DUF2059"/>
    <property type="match status" value="1"/>
</dbReference>
<feature type="signal peptide" evidence="1">
    <location>
        <begin position="1"/>
        <end position="18"/>
    </location>
</feature>
<evidence type="ECO:0000313" key="4">
    <source>
        <dbReference type="Proteomes" id="UP000256629"/>
    </source>
</evidence>
<evidence type="ECO:0000313" key="3">
    <source>
        <dbReference type="EMBL" id="RED48917.1"/>
    </source>
</evidence>
<protein>
    <recommendedName>
        <fullName evidence="2">DUF2059 domain-containing protein</fullName>
    </recommendedName>
</protein>
<dbReference type="RefSeq" id="WP_116040287.1">
    <property type="nucleotide sequence ID" value="NZ_QRDX01000003.1"/>
</dbReference>
<feature type="domain" description="DUF2059" evidence="2">
    <location>
        <begin position="74"/>
        <end position="126"/>
    </location>
</feature>
<evidence type="ECO:0000256" key="1">
    <source>
        <dbReference type="SAM" id="SignalP"/>
    </source>
</evidence>
<gene>
    <name evidence="3" type="ORF">DFQ02_103248</name>
</gene>
<feature type="chain" id="PRO_5017781495" description="DUF2059 domain-containing protein" evidence="1">
    <location>
        <begin position="19"/>
        <end position="133"/>
    </location>
</feature>
<dbReference type="Proteomes" id="UP000256629">
    <property type="component" value="Unassembled WGS sequence"/>
</dbReference>
<keyword evidence="4" id="KW-1185">Reference proteome</keyword>